<dbReference type="InterPro" id="IPR015422">
    <property type="entry name" value="PyrdxlP-dep_Trfase_small"/>
</dbReference>
<dbReference type="Gene3D" id="3.40.640.10">
    <property type="entry name" value="Type I PLP-dependent aspartate aminotransferase-like (Major domain)"/>
    <property type="match status" value="1"/>
</dbReference>
<dbReference type="InterPro" id="IPR015421">
    <property type="entry name" value="PyrdxlP-dep_Trfase_major"/>
</dbReference>
<comment type="similarity">
    <text evidence="2 6">Belongs to the class-I pyridoxal-phosphate-dependent aminotransferase family.</text>
</comment>
<reference evidence="8 9" key="1">
    <citation type="submission" date="2018-12" db="EMBL/GenBank/DDBJ databases">
        <authorList>
            <consortium name="Pathogen Informatics"/>
        </authorList>
    </citation>
    <scope>NUCLEOTIDE SEQUENCE [LARGE SCALE GENOMIC DNA]</scope>
    <source>
        <strain evidence="8 9">NCTC11466</strain>
    </source>
</reference>
<evidence type="ECO:0000256" key="2">
    <source>
        <dbReference type="ARBA" id="ARBA00007441"/>
    </source>
</evidence>
<dbReference type="PRINTS" id="PR00753">
    <property type="entry name" value="ACCSYNTHASE"/>
</dbReference>
<dbReference type="PANTHER" id="PTHR46383:SF1">
    <property type="entry name" value="ASPARTATE AMINOTRANSFERASE"/>
    <property type="match status" value="1"/>
</dbReference>
<dbReference type="PROSITE" id="PS00105">
    <property type="entry name" value="AA_TRANSFER_CLASS_1"/>
    <property type="match status" value="1"/>
</dbReference>
<keyword evidence="4 6" id="KW-0808">Transferase</keyword>
<dbReference type="Gene3D" id="3.90.1150.10">
    <property type="entry name" value="Aspartate Aminotransferase, domain 1"/>
    <property type="match status" value="1"/>
</dbReference>
<dbReference type="InterPro" id="IPR004839">
    <property type="entry name" value="Aminotransferase_I/II_large"/>
</dbReference>
<organism evidence="8 9">
    <name type="scientific">Cedecea lapagei</name>
    <dbReference type="NCBI Taxonomy" id="158823"/>
    <lineage>
        <taxon>Bacteria</taxon>
        <taxon>Pseudomonadati</taxon>
        <taxon>Pseudomonadota</taxon>
        <taxon>Gammaproteobacteria</taxon>
        <taxon>Enterobacterales</taxon>
        <taxon>Enterobacteriaceae</taxon>
        <taxon>Cedecea</taxon>
    </lineage>
</organism>
<dbReference type="GO" id="GO:0006520">
    <property type="term" value="P:amino acid metabolic process"/>
    <property type="evidence" value="ECO:0007669"/>
    <property type="project" value="InterPro"/>
</dbReference>
<dbReference type="EMBL" id="LR134201">
    <property type="protein sequence ID" value="VEB96418.1"/>
    <property type="molecule type" value="Genomic_DNA"/>
</dbReference>
<evidence type="ECO:0000313" key="8">
    <source>
        <dbReference type="EMBL" id="VEB96418.1"/>
    </source>
</evidence>
<dbReference type="InterPro" id="IPR015424">
    <property type="entry name" value="PyrdxlP-dep_Trfase"/>
</dbReference>
<evidence type="ECO:0000256" key="5">
    <source>
        <dbReference type="ARBA" id="ARBA00022898"/>
    </source>
</evidence>
<comment type="cofactor">
    <cofactor evidence="1 6">
        <name>pyridoxal 5'-phosphate</name>
        <dbReference type="ChEBI" id="CHEBI:597326"/>
    </cofactor>
</comment>
<dbReference type="GO" id="GO:0030170">
    <property type="term" value="F:pyridoxal phosphate binding"/>
    <property type="evidence" value="ECO:0007669"/>
    <property type="project" value="InterPro"/>
</dbReference>
<dbReference type="PANTHER" id="PTHR46383">
    <property type="entry name" value="ASPARTATE AMINOTRANSFERASE"/>
    <property type="match status" value="1"/>
</dbReference>
<dbReference type="InterPro" id="IPR004838">
    <property type="entry name" value="NHTrfase_class1_PyrdxlP-BS"/>
</dbReference>
<name>A0A3S4JAP2_9ENTR</name>
<dbReference type="Proteomes" id="UP000274122">
    <property type="component" value="Chromosome"/>
</dbReference>
<keyword evidence="5" id="KW-0663">Pyridoxal phosphate</keyword>
<evidence type="ECO:0000256" key="1">
    <source>
        <dbReference type="ARBA" id="ARBA00001933"/>
    </source>
</evidence>
<keyword evidence="3 6" id="KW-0032">Aminotransferase</keyword>
<dbReference type="RefSeq" id="WP_126355713.1">
    <property type="nucleotide sequence ID" value="NZ_LR134201.1"/>
</dbReference>
<dbReference type="KEGG" id="clap:NCTC11466_01579"/>
<protein>
    <recommendedName>
        <fullName evidence="6">Aminotransferase</fullName>
        <ecNumber evidence="6">2.6.1.-</ecNumber>
    </recommendedName>
</protein>
<evidence type="ECO:0000256" key="4">
    <source>
        <dbReference type="ARBA" id="ARBA00022679"/>
    </source>
</evidence>
<accession>A0A3S4JAP2</accession>
<dbReference type="CDD" id="cd00609">
    <property type="entry name" value="AAT_like"/>
    <property type="match status" value="1"/>
</dbReference>
<evidence type="ECO:0000259" key="7">
    <source>
        <dbReference type="Pfam" id="PF00155"/>
    </source>
</evidence>
<dbReference type="AlphaFoldDB" id="A0A3S4JAP2"/>
<dbReference type="OrthoDB" id="9813612at2"/>
<sequence length="410" mass="44999">MHDIREKMNPEFSALQGGLFASVKKADVGTAVLDLMNNGVDMLCWADPFFPDRVLPEHIASAVSQSLLDGSASHYTMPIGNPSLKEKIAEKLKRYNHLSVDPQRNILITPGSDSGLLFAMMPFINKGDEVLIHAPSYPSNFLNVELLGGKPVSVELKAEDNYQIDIEAFSAKLTAKTKMVVLTNPNNPTGTVFRRESLQQIADFVIRHDLVLVVDQAFEDAIFDGIDFCSVASLPGMWERTVSVFSFSKGMGLSGFRVGYLVADDRIMDVLFGCTVNVLGATNTSSQAGMLAALNSPDFMDEYTRIFDARRKKVFEIINAIPGVYMAMPESGFLSWINISKLGSSAFICDYLLENAKVIVNAGTPYGDGGEGFIRLVHGCYKDDEKLYAVLNKIKEALTLLAQHQGITND</sequence>
<evidence type="ECO:0000313" key="9">
    <source>
        <dbReference type="Proteomes" id="UP000274122"/>
    </source>
</evidence>
<dbReference type="SUPFAM" id="SSF53383">
    <property type="entry name" value="PLP-dependent transferases"/>
    <property type="match status" value="1"/>
</dbReference>
<proteinExistence type="inferred from homology"/>
<dbReference type="EC" id="2.6.1.-" evidence="6"/>
<dbReference type="GO" id="GO:0008483">
    <property type="term" value="F:transaminase activity"/>
    <property type="evidence" value="ECO:0007669"/>
    <property type="project" value="UniProtKB-KW"/>
</dbReference>
<dbReference type="InterPro" id="IPR050596">
    <property type="entry name" value="AspAT/PAT-like"/>
</dbReference>
<gene>
    <name evidence="8" type="ORF">NCTC11466_01579</name>
</gene>
<dbReference type="Pfam" id="PF00155">
    <property type="entry name" value="Aminotran_1_2"/>
    <property type="match status" value="1"/>
</dbReference>
<evidence type="ECO:0000256" key="3">
    <source>
        <dbReference type="ARBA" id="ARBA00022576"/>
    </source>
</evidence>
<keyword evidence="9" id="KW-1185">Reference proteome</keyword>
<evidence type="ECO:0000256" key="6">
    <source>
        <dbReference type="RuleBase" id="RU000481"/>
    </source>
</evidence>
<feature type="domain" description="Aminotransferase class I/classII large" evidence="7">
    <location>
        <begin position="55"/>
        <end position="393"/>
    </location>
</feature>